<gene>
    <name evidence="4" type="ORF">I5776_15180</name>
</gene>
<accession>A0ABX7DYM1</accession>
<dbReference type="EMBL" id="CP065425">
    <property type="protein sequence ID" value="QQZ08402.1"/>
    <property type="molecule type" value="Genomic_DNA"/>
</dbReference>
<organism evidence="4 5">
    <name type="scientific">Heyndrickxia vini</name>
    <dbReference type="NCBI Taxonomy" id="1476025"/>
    <lineage>
        <taxon>Bacteria</taxon>
        <taxon>Bacillati</taxon>
        <taxon>Bacillota</taxon>
        <taxon>Bacilli</taxon>
        <taxon>Bacillales</taxon>
        <taxon>Bacillaceae</taxon>
        <taxon>Heyndrickxia</taxon>
    </lineage>
</organism>
<dbReference type="SUPFAM" id="SSF56529">
    <property type="entry name" value="FAH"/>
    <property type="match status" value="1"/>
</dbReference>
<keyword evidence="1" id="KW-0479">Metal-binding</keyword>
<feature type="domain" description="Fumarylacetoacetase-like C-terminal" evidence="3">
    <location>
        <begin position="117"/>
        <end position="322"/>
    </location>
</feature>
<dbReference type="Proteomes" id="UP000595691">
    <property type="component" value="Chromosome"/>
</dbReference>
<evidence type="ECO:0000313" key="5">
    <source>
        <dbReference type="Proteomes" id="UP000595691"/>
    </source>
</evidence>
<dbReference type="GO" id="GO:0016787">
    <property type="term" value="F:hydrolase activity"/>
    <property type="evidence" value="ECO:0007669"/>
    <property type="project" value="UniProtKB-KW"/>
</dbReference>
<keyword evidence="5" id="KW-1185">Reference proteome</keyword>
<dbReference type="NCBIfam" id="TIGR02305">
    <property type="entry name" value="HpaG-N-term"/>
    <property type="match status" value="1"/>
</dbReference>
<evidence type="ECO:0000313" key="4">
    <source>
        <dbReference type="EMBL" id="QQZ08402.1"/>
    </source>
</evidence>
<keyword evidence="2" id="KW-0472">Membrane</keyword>
<dbReference type="PANTHER" id="PTHR11820">
    <property type="entry name" value="ACYLPYRUVASE"/>
    <property type="match status" value="1"/>
</dbReference>
<keyword evidence="2" id="KW-1133">Transmembrane helix</keyword>
<dbReference type="InterPro" id="IPR012686">
    <property type="entry name" value="HPA_isomer/decarb_N"/>
</dbReference>
<name>A0ABX7DYM1_9BACI</name>
<dbReference type="Pfam" id="PF01557">
    <property type="entry name" value="FAA_hydrolase"/>
    <property type="match status" value="1"/>
</dbReference>
<dbReference type="InterPro" id="IPR036663">
    <property type="entry name" value="Fumarylacetoacetase_C_sf"/>
</dbReference>
<evidence type="ECO:0000259" key="3">
    <source>
        <dbReference type="Pfam" id="PF01557"/>
    </source>
</evidence>
<dbReference type="PANTHER" id="PTHR11820:SF114">
    <property type="entry name" value="4-HYDROXYPHENYLACETATE CATABOLISM PROTEIN"/>
    <property type="match status" value="1"/>
</dbReference>
<proteinExistence type="predicted"/>
<evidence type="ECO:0000256" key="2">
    <source>
        <dbReference type="SAM" id="Phobius"/>
    </source>
</evidence>
<keyword evidence="4" id="KW-0378">Hydrolase</keyword>
<evidence type="ECO:0000256" key="1">
    <source>
        <dbReference type="ARBA" id="ARBA00022723"/>
    </source>
</evidence>
<protein>
    <submittedName>
        <fullName evidence="4">Fumarylacetoacetate hydrolase family protein</fullName>
    </submittedName>
</protein>
<dbReference type="Gene3D" id="3.90.850.10">
    <property type="entry name" value="Fumarylacetoacetase-like, C-terminal domain"/>
    <property type="match status" value="1"/>
</dbReference>
<sequence length="333" mass="37236">MIIFNFGSYTPDLSPIISDLFNFRRLIQGLSTIIYVTLSFGRFTSYLSTIIYVLFNFRRLTRKEGVEVEVETKIKFKLQGKSIIEEASINKKGNKILIQGSNYEVNQLPWDVPISGTIYGTLLNYKGALEAMGDELNHSPYQSPPKAPILYIKPVNTMTSFNTPIPLPTDIPELEVGAALGIVIGRPATNVKEDQAFNYIAGYTIVNDISIPHRSVYRPAITEKARDGFCPIGPWIVEKGAHINPDNLTIKVFVNEVLRQENTTANLIRPVSKLLQDITEFMTLYPGDTVLVGIPENPPFVRDGDRIRIEIEQIGNLENTVVHEKNVALGVSI</sequence>
<reference evidence="4 5" key="1">
    <citation type="submission" date="2020-11" db="EMBL/GenBank/DDBJ databases">
        <title>Taxonomic evaluation of the Bacillus sporothermodurans group of bacteria based on whole genome sequences.</title>
        <authorList>
            <person name="Fiedler G."/>
            <person name="Herbstmann A.-D."/>
            <person name="Doll E."/>
            <person name="Wenning M."/>
            <person name="Brinks E."/>
            <person name="Kabisch J."/>
            <person name="Breitenwieser F."/>
            <person name="Lappann M."/>
            <person name="Boehnlein C."/>
            <person name="Franz C."/>
        </authorList>
    </citation>
    <scope>NUCLEOTIDE SEQUENCE [LARGE SCALE GENOMIC DNA]</scope>
    <source>
        <strain evidence="4 5">JCM 19841</strain>
    </source>
</reference>
<feature type="transmembrane region" description="Helical" evidence="2">
    <location>
        <begin position="33"/>
        <end position="55"/>
    </location>
</feature>
<keyword evidence="2" id="KW-0812">Transmembrane</keyword>
<dbReference type="InterPro" id="IPR011234">
    <property type="entry name" value="Fumarylacetoacetase-like_C"/>
</dbReference>